<evidence type="ECO:0000256" key="1">
    <source>
        <dbReference type="ARBA" id="ARBA00004123"/>
    </source>
</evidence>
<dbReference type="PANTHER" id="PTHR46068:SF1">
    <property type="entry name" value="TRANSPOSASE IS30-LIKE HTH DOMAIN-CONTAINING PROTEIN"/>
    <property type="match status" value="1"/>
</dbReference>
<reference evidence="3" key="1">
    <citation type="submission" date="2017-11" db="EMBL/GenBank/DDBJ databases">
        <title>The sensing device of the deep-sea amphipod.</title>
        <authorList>
            <person name="Kobayashi H."/>
            <person name="Nagahama T."/>
            <person name="Arai W."/>
            <person name="Sasagawa Y."/>
            <person name="Umeda M."/>
            <person name="Hayashi T."/>
            <person name="Nikaido I."/>
            <person name="Watanabe H."/>
            <person name="Oguri K."/>
            <person name="Kitazato H."/>
            <person name="Fujioka K."/>
            <person name="Kido Y."/>
            <person name="Takami H."/>
        </authorList>
    </citation>
    <scope>NUCLEOTIDE SEQUENCE</scope>
    <source>
        <tissue evidence="3">Whole body</tissue>
    </source>
</reference>
<dbReference type="EMBL" id="IACT01002391">
    <property type="protein sequence ID" value="LAC21675.1"/>
    <property type="molecule type" value="mRNA"/>
</dbReference>
<dbReference type="InterPro" id="IPR009057">
    <property type="entry name" value="Homeodomain-like_sf"/>
</dbReference>
<dbReference type="Pfam" id="PF13565">
    <property type="entry name" value="HTH_32"/>
    <property type="match status" value="1"/>
</dbReference>
<dbReference type="GO" id="GO:0003676">
    <property type="term" value="F:nucleic acid binding"/>
    <property type="evidence" value="ECO:0007669"/>
    <property type="project" value="InterPro"/>
</dbReference>
<feature type="region of interest" description="Disordered" evidence="2">
    <location>
        <begin position="16"/>
        <end position="36"/>
    </location>
</feature>
<protein>
    <submittedName>
        <fullName evidence="3">Uncharacterized protein</fullName>
    </submittedName>
</protein>
<name>A0A6A7FUG0_9CRUS</name>
<accession>A0A6A7FUG0</accession>
<dbReference type="AlphaFoldDB" id="A0A6A7FUG0"/>
<proteinExistence type="evidence at transcript level"/>
<dbReference type="Gene3D" id="3.30.420.10">
    <property type="entry name" value="Ribonuclease H-like superfamily/Ribonuclease H"/>
    <property type="match status" value="1"/>
</dbReference>
<sequence>MKLPRSTVYNVLKRYKETGSASDRPRSGRPRTARTPQLIKSVREKLRRNPERNIAQLAREAHVGQATMHQIVTKDLGKHSYKKVRRQLISEATKLKRLQRAKQLLTAGTRCPIIWTDEKIFTVERFHNSQNYGILAKNIEDIPHNIRVVGKRQKPASCMVWAGVTCDGQKTPLIFIEEGVKVNSRVYLDLLESQVAPWITNAFRNRDFVFQQDGAPAHTSNLFQKWAKENFKVFWARDLAPVFTRS</sequence>
<comment type="subcellular location">
    <subcellularLocation>
        <location evidence="1">Nucleus</location>
    </subcellularLocation>
</comment>
<organism evidence="3">
    <name type="scientific">Hirondellea gigas</name>
    <dbReference type="NCBI Taxonomy" id="1518452"/>
    <lineage>
        <taxon>Eukaryota</taxon>
        <taxon>Metazoa</taxon>
        <taxon>Ecdysozoa</taxon>
        <taxon>Arthropoda</taxon>
        <taxon>Crustacea</taxon>
        <taxon>Multicrustacea</taxon>
        <taxon>Malacostraca</taxon>
        <taxon>Eumalacostraca</taxon>
        <taxon>Peracarida</taxon>
        <taxon>Amphipoda</taxon>
        <taxon>Amphilochidea</taxon>
        <taxon>Lysianassida</taxon>
        <taxon>Lysianassidira</taxon>
        <taxon>Lysianassoidea</taxon>
        <taxon>Lysianassidae</taxon>
        <taxon>Hirondellea</taxon>
    </lineage>
</organism>
<dbReference type="PANTHER" id="PTHR46068">
    <property type="entry name" value="PROTEIN CBG27172"/>
    <property type="match status" value="1"/>
</dbReference>
<evidence type="ECO:0000313" key="3">
    <source>
        <dbReference type="EMBL" id="LAC21675.1"/>
    </source>
</evidence>
<dbReference type="InterPro" id="IPR036397">
    <property type="entry name" value="RNaseH_sf"/>
</dbReference>
<dbReference type="GO" id="GO:0005634">
    <property type="term" value="C:nucleus"/>
    <property type="evidence" value="ECO:0007669"/>
    <property type="project" value="UniProtKB-SubCell"/>
</dbReference>
<evidence type="ECO:0000256" key="2">
    <source>
        <dbReference type="SAM" id="MobiDB-lite"/>
    </source>
</evidence>
<dbReference type="SUPFAM" id="SSF46689">
    <property type="entry name" value="Homeodomain-like"/>
    <property type="match status" value="1"/>
</dbReference>